<protein>
    <submittedName>
        <fullName evidence="2">Dihydrofolate synthase</fullName>
    </submittedName>
</protein>
<feature type="domain" description="Mur ligase C-terminal" evidence="1">
    <location>
        <begin position="2"/>
        <end position="102"/>
    </location>
</feature>
<reference evidence="3" key="1">
    <citation type="submission" date="2015-02" db="EMBL/GenBank/DDBJ databases">
        <title>Physiological reanalysis, assessment of diazotrophy, and genome sequences of multiple isolates of Streptomyces thermoautotrophicus.</title>
        <authorList>
            <person name="MacKellar D.C."/>
            <person name="Lieber L."/>
            <person name="Norman J."/>
            <person name="Bolger A."/>
            <person name="Tobin C."/>
            <person name="Murray J.W."/>
            <person name="Friesen M."/>
            <person name="Prell J."/>
        </authorList>
    </citation>
    <scope>NUCLEOTIDE SEQUENCE [LARGE SCALE GENOMIC DNA]</scope>
    <source>
        <strain evidence="3">UBT1</strain>
    </source>
</reference>
<evidence type="ECO:0000313" key="2">
    <source>
        <dbReference type="EMBL" id="KWX07126.1"/>
    </source>
</evidence>
<organism evidence="2 3">
    <name type="scientific">Carbonactinospora thermoautotrophica</name>
    <dbReference type="NCBI Taxonomy" id="1469144"/>
    <lineage>
        <taxon>Bacteria</taxon>
        <taxon>Bacillati</taxon>
        <taxon>Actinomycetota</taxon>
        <taxon>Actinomycetes</taxon>
        <taxon>Kitasatosporales</taxon>
        <taxon>Carbonactinosporaceae</taxon>
        <taxon>Carbonactinospora</taxon>
    </lineage>
</organism>
<dbReference type="AlphaFoldDB" id="A0A132NAV1"/>
<gene>
    <name evidence="2" type="ORF">TR74_19765</name>
</gene>
<comment type="caution">
    <text evidence="2">The sequence shown here is derived from an EMBL/GenBank/DDBJ whole genome shotgun (WGS) entry which is preliminary data.</text>
</comment>
<dbReference type="EMBL" id="JYIK01001073">
    <property type="protein sequence ID" value="KWX07126.1"/>
    <property type="molecule type" value="Genomic_DNA"/>
</dbReference>
<dbReference type="PATRIC" id="fig|1469144.9.peg.1109"/>
<dbReference type="Proteomes" id="UP000070598">
    <property type="component" value="Unassembled WGS sequence"/>
</dbReference>
<feature type="non-terminal residue" evidence="2">
    <location>
        <position position="1"/>
    </location>
</feature>
<accession>A0A132NAV1</accession>
<dbReference type="Pfam" id="PF02875">
    <property type="entry name" value="Mur_ligase_C"/>
    <property type="match status" value="1"/>
</dbReference>
<dbReference type="InterPro" id="IPR004101">
    <property type="entry name" value="Mur_ligase_C"/>
</dbReference>
<dbReference type="Gene3D" id="3.90.190.20">
    <property type="entry name" value="Mur ligase, C-terminal domain"/>
    <property type="match status" value="1"/>
</dbReference>
<evidence type="ECO:0000259" key="1">
    <source>
        <dbReference type="Pfam" id="PF02875"/>
    </source>
</evidence>
<evidence type="ECO:0000313" key="3">
    <source>
        <dbReference type="Proteomes" id="UP000070598"/>
    </source>
</evidence>
<sequence length="116" mass="12236">TAEALTEAFTFTRLVGVIGMMGDKDVQGVLEAFEPVLDQVVVTQAATDRALPAGELAEVAREVFGEHRVEVAPRMDDALDTAIRLAEEEGELGGGGVLVTGSVVTVGEARRLVRKS</sequence>
<name>A0A132NAV1_9ACTN</name>
<dbReference type="RefSeq" id="WP_416045767.1">
    <property type="nucleotide sequence ID" value="NZ_JYIK01001073.1"/>
</dbReference>
<dbReference type="SUPFAM" id="SSF53244">
    <property type="entry name" value="MurD-like peptide ligases, peptide-binding domain"/>
    <property type="match status" value="1"/>
</dbReference>
<proteinExistence type="predicted"/>
<dbReference type="InterPro" id="IPR036615">
    <property type="entry name" value="Mur_ligase_C_dom_sf"/>
</dbReference>
<dbReference type="GO" id="GO:0016881">
    <property type="term" value="F:acid-amino acid ligase activity"/>
    <property type="evidence" value="ECO:0007669"/>
    <property type="project" value="InterPro"/>
</dbReference>